<dbReference type="EMBL" id="CP002205">
    <property type="protein sequence ID" value="ADN10134.1"/>
    <property type="molecule type" value="Genomic_DNA"/>
</dbReference>
<reference evidence="3" key="1">
    <citation type="journal article" date="2010" name="Stand. Genomic Sci.">
        <title>Complete genome sequence of Sulfurimonas autotrophica type strain (OK10).</title>
        <authorList>
            <person name="Sikorski J."/>
            <person name="Munk C."/>
            <person name="Lapidus A."/>
            <person name="Djao O."/>
            <person name="Lucas S."/>
            <person name="Glavina Del Rio T."/>
            <person name="Nolan M."/>
            <person name="Tice H."/>
            <person name="Han C."/>
            <person name="Cheng J."/>
            <person name="Tapia R."/>
            <person name="Goodwin L."/>
            <person name="Pitluck S."/>
            <person name="Liolios K."/>
            <person name="Ivanova N."/>
            <person name="Mavromatis K."/>
            <person name="Mikhailova N."/>
            <person name="Pati A."/>
            <person name="Sims D."/>
            <person name="Meincke L."/>
            <person name="Brettin T."/>
            <person name="Detter J."/>
            <person name="Chen A."/>
            <person name="Palaniappan K."/>
            <person name="Land M."/>
            <person name="Hauser L."/>
            <person name="Chang Y."/>
            <person name="Jeffries C."/>
            <person name="Rohde M."/>
            <person name="Lang E."/>
            <person name="Spring S."/>
            <person name="Goker M."/>
            <person name="Woyke T."/>
            <person name="Bristow J."/>
            <person name="Eisen J."/>
            <person name="Markowitz V."/>
            <person name="Hugenholtz P."/>
            <person name="Kyrpides N."/>
            <person name="Klenk H."/>
        </authorList>
    </citation>
    <scope>NUCLEOTIDE SEQUENCE [LARGE SCALE GENOMIC DNA]</scope>
    <source>
        <strain evidence="3">ATCC BAA-671 / DSM 16294 / JCM 11897 / OK10</strain>
    </source>
</reference>
<evidence type="ECO:0000313" key="2">
    <source>
        <dbReference type="EMBL" id="ADN10134.1"/>
    </source>
</evidence>
<organism evidence="2 3">
    <name type="scientific">Sulfurimonas autotrophica (strain ATCC BAA-671 / DSM 16294 / JCM 11897 / OK10)</name>
    <dbReference type="NCBI Taxonomy" id="563040"/>
    <lineage>
        <taxon>Bacteria</taxon>
        <taxon>Pseudomonadati</taxon>
        <taxon>Campylobacterota</taxon>
        <taxon>Epsilonproteobacteria</taxon>
        <taxon>Campylobacterales</taxon>
        <taxon>Sulfurimonadaceae</taxon>
        <taxon>Sulfurimonas</taxon>
    </lineage>
</organism>
<protein>
    <submittedName>
        <fullName evidence="2">Uncharacterized protein</fullName>
    </submittedName>
</protein>
<keyword evidence="3" id="KW-1185">Reference proteome</keyword>
<evidence type="ECO:0000313" key="3">
    <source>
        <dbReference type="Proteomes" id="UP000007803"/>
    </source>
</evidence>
<dbReference type="Pfam" id="PF20572">
    <property type="entry name" value="DUF6781"/>
    <property type="match status" value="1"/>
</dbReference>
<sequence length="348" mass="39630">MNNSQTLQIKLKKAYSRRFKSIEKRVEHALSDARVKLENLSLDEMKALANTFIEEETHTLKEDVEKLLEQKEAIERALHKKSDELQVAKYEVFNAIEEQIKDEKAVHTLHQIKLQSIDLYDMLSEMVESAIITALEKDSDGDVNDSIKEVIKDITFESIKEGSLNTIRVRKILSTILATTIEIAEATPTRAEEILSATLKGMRSGLIKSIDRFKQRLAFMPVEAKHILIEDYDTIIEDLNQTDTLFSQIIITQASQSSQLIRKILLELNQEMRYDLEELVLISKETADVIKEKFSNFAKIAVKKADFALHSPKAQEAKKMGIQAWEVARVALGNAIKSAKDAMEKKDK</sequence>
<feature type="coiled-coil region" evidence="1">
    <location>
        <begin position="50"/>
        <end position="84"/>
    </location>
</feature>
<dbReference type="InterPro" id="IPR046708">
    <property type="entry name" value="DUF6781"/>
</dbReference>
<dbReference type="STRING" id="563040.Saut_2092"/>
<dbReference type="eggNOG" id="ENOG503193W">
    <property type="taxonomic scope" value="Bacteria"/>
</dbReference>
<dbReference type="AlphaFoldDB" id="E0URX0"/>
<gene>
    <name evidence="2" type="ordered locus">Saut_2092</name>
</gene>
<dbReference type="Proteomes" id="UP000007803">
    <property type="component" value="Chromosome"/>
</dbReference>
<keyword evidence="1" id="KW-0175">Coiled coil</keyword>
<name>E0URX0_SULAO</name>
<dbReference type="RefSeq" id="WP_013327887.1">
    <property type="nucleotide sequence ID" value="NC_014506.1"/>
</dbReference>
<dbReference type="OrthoDB" id="5333213at2"/>
<dbReference type="HOGENOM" id="CLU_068464_0_0_7"/>
<evidence type="ECO:0000256" key="1">
    <source>
        <dbReference type="SAM" id="Coils"/>
    </source>
</evidence>
<dbReference type="KEGG" id="sua:Saut_2092"/>
<accession>E0URX0</accession>
<proteinExistence type="predicted"/>